<gene>
    <name evidence="2" type="ORF">Ldro_2759</name>
</gene>
<dbReference type="SUPFAM" id="SSF48403">
    <property type="entry name" value="Ankyrin repeat"/>
    <property type="match status" value="1"/>
</dbReference>
<dbReference type="InterPro" id="IPR002110">
    <property type="entry name" value="Ankyrin_rpt"/>
</dbReference>
<dbReference type="PATRIC" id="fig|1212489.4.peg.2910"/>
<evidence type="ECO:0000313" key="3">
    <source>
        <dbReference type="Proteomes" id="UP000054736"/>
    </source>
</evidence>
<dbReference type="STRING" id="1212489.Ldro_2759"/>
<keyword evidence="1" id="KW-0040">ANK repeat</keyword>
<dbReference type="Proteomes" id="UP000054736">
    <property type="component" value="Unassembled WGS sequence"/>
</dbReference>
<keyword evidence="3" id="KW-1185">Reference proteome</keyword>
<organism evidence="2 3">
    <name type="scientific">Legionella drozanskii LLAP-1</name>
    <dbReference type="NCBI Taxonomy" id="1212489"/>
    <lineage>
        <taxon>Bacteria</taxon>
        <taxon>Pseudomonadati</taxon>
        <taxon>Pseudomonadota</taxon>
        <taxon>Gammaproteobacteria</taxon>
        <taxon>Legionellales</taxon>
        <taxon>Legionellaceae</taxon>
        <taxon>Legionella</taxon>
    </lineage>
</organism>
<dbReference type="AlphaFoldDB" id="A0A0W0SMQ2"/>
<dbReference type="Gene3D" id="1.25.40.20">
    <property type="entry name" value="Ankyrin repeat-containing domain"/>
    <property type="match status" value="1"/>
</dbReference>
<dbReference type="InterPro" id="IPR036770">
    <property type="entry name" value="Ankyrin_rpt-contain_sf"/>
</dbReference>
<proteinExistence type="predicted"/>
<reference evidence="2 3" key="1">
    <citation type="submission" date="2015-11" db="EMBL/GenBank/DDBJ databases">
        <title>Genomic analysis of 38 Legionella species identifies large and diverse effector repertoires.</title>
        <authorList>
            <person name="Burstein D."/>
            <person name="Amaro F."/>
            <person name="Zusman T."/>
            <person name="Lifshitz Z."/>
            <person name="Cohen O."/>
            <person name="Gilbert J.A."/>
            <person name="Pupko T."/>
            <person name="Shuman H.A."/>
            <person name="Segal G."/>
        </authorList>
    </citation>
    <scope>NUCLEOTIDE SEQUENCE [LARGE SCALE GENOMIC DNA]</scope>
    <source>
        <strain evidence="2 3">ATCC 700990</strain>
    </source>
</reference>
<name>A0A0W0SMQ2_9GAMM</name>
<dbReference type="OrthoDB" id="5634358at2"/>
<dbReference type="PROSITE" id="PS50088">
    <property type="entry name" value="ANK_REPEAT"/>
    <property type="match status" value="1"/>
</dbReference>
<protein>
    <submittedName>
        <fullName evidence="2">Ankyrin repeats (3 copies)</fullName>
    </submittedName>
</protein>
<accession>A0A0W0SMQ2</accession>
<dbReference type="RefSeq" id="WP_058497033.1">
    <property type="nucleotide sequence ID" value="NZ_CAAAIU010000004.1"/>
</dbReference>
<comment type="caution">
    <text evidence="2">The sequence shown here is derived from an EMBL/GenBank/DDBJ whole genome shotgun (WGS) entry which is preliminary data.</text>
</comment>
<dbReference type="PROSITE" id="PS50297">
    <property type="entry name" value="ANK_REP_REGION"/>
    <property type="match status" value="1"/>
</dbReference>
<evidence type="ECO:0000313" key="2">
    <source>
        <dbReference type="EMBL" id="KTC84595.1"/>
    </source>
</evidence>
<evidence type="ECO:0000256" key="1">
    <source>
        <dbReference type="PROSITE-ProRule" id="PRU00023"/>
    </source>
</evidence>
<dbReference type="EMBL" id="LNXY01000031">
    <property type="protein sequence ID" value="KTC84595.1"/>
    <property type="molecule type" value="Genomic_DNA"/>
</dbReference>
<feature type="repeat" description="ANK" evidence="1">
    <location>
        <begin position="116"/>
        <end position="148"/>
    </location>
</feature>
<sequence length="324" mass="37234">MTYYYTNPKFSSLAFLSLPDKKLLSFMKENLFSPNALWRKDNPFLHLILANELYSSFEKLMDLIPKRINPNLCDGEEFGRKSLLILLCLLPPSHSVALKFIELYKHRLDLNYQDMTGKTALHYAIILGRYDLATRLIELGASLEIIDEEGLIPEEYLHCPAAVIISTLKWIDIDPERDIKASKNKLSDHFNRPLQLQGTQLSQVKSTIKHVLADEDLVLVKYIEHQDGICNTFVGDRCLETYRKMQQLAFKIADNNGISLRKIFVIEPLAKDEQLKFKKSLEDLMGELSGVSIFDQCVAGHKRLQELFETIASERTAYSTFRTN</sequence>
<dbReference type="Pfam" id="PF00023">
    <property type="entry name" value="Ank"/>
    <property type="match status" value="1"/>
</dbReference>